<evidence type="ECO:0000313" key="3">
    <source>
        <dbReference type="Proteomes" id="UP000726737"/>
    </source>
</evidence>
<reference evidence="2" key="1">
    <citation type="journal article" date="2020" name="Fungal Divers.">
        <title>Resolving the Mortierellaceae phylogeny through synthesis of multi-gene phylogenetics and phylogenomics.</title>
        <authorList>
            <person name="Vandepol N."/>
            <person name="Liber J."/>
            <person name="Desiro A."/>
            <person name="Na H."/>
            <person name="Kennedy M."/>
            <person name="Barry K."/>
            <person name="Grigoriev I.V."/>
            <person name="Miller A.N."/>
            <person name="O'Donnell K."/>
            <person name="Stajich J.E."/>
            <person name="Bonito G."/>
        </authorList>
    </citation>
    <scope>NUCLEOTIDE SEQUENCE</scope>
    <source>
        <strain evidence="2">KOD948</strain>
    </source>
</reference>
<evidence type="ECO:0000313" key="2">
    <source>
        <dbReference type="EMBL" id="KAG0247155.1"/>
    </source>
</evidence>
<dbReference type="PANTHER" id="PTHR35895:SF1">
    <property type="entry name" value="LIPID-BINDING SERUM GLYCOPROTEIN C-TERMINAL DOMAIN-CONTAINING PROTEIN"/>
    <property type="match status" value="1"/>
</dbReference>
<sequence length="345" mass="35535">MGKAIMKDMVLVPGNNSLPAEFRLQPTNEQVRDGFLSGYVAGASFALDIAGGADSTPVASLKEAMASIKMASSITGITDKLIAPGTASQPDLGNMLQLTESRRTPVQVMIYNPFDTPLHIKRMKAVNSWDGKEFGVVDEDVGMTIPPKSTALSPTVTMVSPSGLGFMMSTLLPLMMAYPGLLVGAAAEVPFNIQSTIVSVLGGPDGYEGNVVYAQSDVPIKVQIGGTAPEGTMSQILGDLDPTSTTAVASPSPVASPSSVASPSPTATEAGPAPTPEPSVAEPSTTVAVEETSNAPEPTPETAALKKRQALESAPSSTDPVVVEAWVKSTVNKLAIEKGLPAPFA</sequence>
<gene>
    <name evidence="2" type="ORF">BG011_001935</name>
</gene>
<organism evidence="2 3">
    <name type="scientific">Mortierella polycephala</name>
    <dbReference type="NCBI Taxonomy" id="41804"/>
    <lineage>
        <taxon>Eukaryota</taxon>
        <taxon>Fungi</taxon>
        <taxon>Fungi incertae sedis</taxon>
        <taxon>Mucoromycota</taxon>
        <taxon>Mortierellomycotina</taxon>
        <taxon>Mortierellomycetes</taxon>
        <taxon>Mortierellales</taxon>
        <taxon>Mortierellaceae</taxon>
        <taxon>Mortierella</taxon>
    </lineage>
</organism>
<dbReference type="OrthoDB" id="2437907at2759"/>
<dbReference type="PANTHER" id="PTHR35895">
    <property type="entry name" value="CHROMOSOME 16, WHOLE GENOME SHOTGUN SEQUENCE"/>
    <property type="match status" value="1"/>
</dbReference>
<dbReference type="GO" id="GO:0000329">
    <property type="term" value="C:fungal-type vacuole membrane"/>
    <property type="evidence" value="ECO:0007669"/>
    <property type="project" value="InterPro"/>
</dbReference>
<dbReference type="InterPro" id="IPR046368">
    <property type="entry name" value="Tag1"/>
</dbReference>
<feature type="region of interest" description="Disordered" evidence="1">
    <location>
        <begin position="233"/>
        <end position="321"/>
    </location>
</feature>
<dbReference type="Proteomes" id="UP000726737">
    <property type="component" value="Unassembled WGS sequence"/>
</dbReference>
<feature type="compositionally biased region" description="Low complexity" evidence="1">
    <location>
        <begin position="242"/>
        <end position="272"/>
    </location>
</feature>
<dbReference type="AlphaFoldDB" id="A0A9P6PKB7"/>
<name>A0A9P6PKB7_9FUNG</name>
<accession>A0A9P6PKB7</accession>
<keyword evidence="3" id="KW-1185">Reference proteome</keyword>
<proteinExistence type="predicted"/>
<dbReference type="EMBL" id="JAAAJA010001564">
    <property type="protein sequence ID" value="KAG0247155.1"/>
    <property type="molecule type" value="Genomic_DNA"/>
</dbReference>
<comment type="caution">
    <text evidence="2">The sequence shown here is derived from an EMBL/GenBank/DDBJ whole genome shotgun (WGS) entry which is preliminary data.</text>
</comment>
<feature type="compositionally biased region" description="Polar residues" evidence="1">
    <location>
        <begin position="282"/>
        <end position="296"/>
    </location>
</feature>
<protein>
    <submittedName>
        <fullName evidence="2">Uncharacterized protein</fullName>
    </submittedName>
</protein>
<evidence type="ECO:0000256" key="1">
    <source>
        <dbReference type="SAM" id="MobiDB-lite"/>
    </source>
</evidence>